<keyword evidence="6 7" id="KW-0472">Membrane</keyword>
<evidence type="ECO:0000256" key="7">
    <source>
        <dbReference type="SAM" id="Phobius"/>
    </source>
</evidence>
<feature type="transmembrane region" description="Helical" evidence="7">
    <location>
        <begin position="46"/>
        <end position="62"/>
    </location>
</feature>
<dbReference type="NCBIfam" id="TIGR00801">
    <property type="entry name" value="ncs2"/>
    <property type="match status" value="1"/>
</dbReference>
<evidence type="ECO:0000256" key="6">
    <source>
        <dbReference type="ARBA" id="ARBA00023136"/>
    </source>
</evidence>
<protein>
    <submittedName>
        <fullName evidence="8">Uracil permease</fullName>
    </submittedName>
</protein>
<evidence type="ECO:0000313" key="8">
    <source>
        <dbReference type="EMBL" id="TFJ94580.1"/>
    </source>
</evidence>
<evidence type="ECO:0000313" key="9">
    <source>
        <dbReference type="Proteomes" id="UP000298484"/>
    </source>
</evidence>
<feature type="transmembrane region" description="Helical" evidence="7">
    <location>
        <begin position="393"/>
        <end position="411"/>
    </location>
</feature>
<evidence type="ECO:0000256" key="5">
    <source>
        <dbReference type="ARBA" id="ARBA00022989"/>
    </source>
</evidence>
<evidence type="ECO:0000256" key="4">
    <source>
        <dbReference type="ARBA" id="ARBA00022692"/>
    </source>
</evidence>
<keyword evidence="9" id="KW-1185">Reference proteome</keyword>
<comment type="subcellular location">
    <subcellularLocation>
        <location evidence="1">Membrane</location>
        <topology evidence="1">Multi-pass membrane protein</topology>
    </subcellularLocation>
</comment>
<dbReference type="AlphaFoldDB" id="A0A4Y9AHZ4"/>
<feature type="transmembrane region" description="Helical" evidence="7">
    <location>
        <begin position="162"/>
        <end position="180"/>
    </location>
</feature>
<keyword evidence="4 7" id="KW-0812">Transmembrane</keyword>
<feature type="transmembrane region" description="Helical" evidence="7">
    <location>
        <begin position="126"/>
        <end position="150"/>
    </location>
</feature>
<dbReference type="Proteomes" id="UP000298484">
    <property type="component" value="Unassembled WGS sequence"/>
</dbReference>
<gene>
    <name evidence="8" type="ORF">E4U82_01300</name>
</gene>
<dbReference type="InterPro" id="IPR006043">
    <property type="entry name" value="NCS2"/>
</dbReference>
<proteinExistence type="inferred from homology"/>
<feature type="transmembrane region" description="Helical" evidence="7">
    <location>
        <begin position="327"/>
        <end position="353"/>
    </location>
</feature>
<reference evidence="8 9" key="1">
    <citation type="submission" date="2019-03" db="EMBL/GenBank/DDBJ databases">
        <title>Genome sequence of Lentibacillus salicampi ATCC BAA-719.</title>
        <authorList>
            <person name="Maclea K.S."/>
            <person name="Simoes Junior M."/>
        </authorList>
    </citation>
    <scope>NUCLEOTIDE SEQUENCE [LARGE SCALE GENOMIC DNA]</scope>
    <source>
        <strain evidence="8 9">ATCC BAA-719</strain>
    </source>
</reference>
<evidence type="ECO:0000256" key="1">
    <source>
        <dbReference type="ARBA" id="ARBA00004141"/>
    </source>
</evidence>
<dbReference type="GO" id="GO:0005886">
    <property type="term" value="C:plasma membrane"/>
    <property type="evidence" value="ECO:0007669"/>
    <property type="project" value="TreeGrafter"/>
</dbReference>
<dbReference type="OrthoDB" id="9779092at2"/>
<feature type="transmembrane region" description="Helical" evidence="7">
    <location>
        <begin position="359"/>
        <end position="381"/>
    </location>
</feature>
<dbReference type="Pfam" id="PF00860">
    <property type="entry name" value="Xan_ur_permease"/>
    <property type="match status" value="1"/>
</dbReference>
<feature type="transmembrane region" description="Helical" evidence="7">
    <location>
        <begin position="93"/>
        <end position="114"/>
    </location>
</feature>
<feature type="transmembrane region" description="Helical" evidence="7">
    <location>
        <begin position="249"/>
        <end position="267"/>
    </location>
</feature>
<dbReference type="PANTHER" id="PTHR42810">
    <property type="entry name" value="PURINE PERMEASE C1399.01C-RELATED"/>
    <property type="match status" value="1"/>
</dbReference>
<keyword evidence="5 7" id="KW-1133">Transmembrane helix</keyword>
<comment type="caution">
    <text evidence="8">The sequence shown here is derived from an EMBL/GenBank/DDBJ whole genome shotgun (WGS) entry which is preliminary data.</text>
</comment>
<dbReference type="GO" id="GO:0042907">
    <property type="term" value="F:xanthine transmembrane transporter activity"/>
    <property type="evidence" value="ECO:0007669"/>
    <property type="project" value="TreeGrafter"/>
</dbReference>
<comment type="similarity">
    <text evidence="2">Belongs to the nucleobase:cation symporter-2 (NCS2) (TC 2.A.40) family.</text>
</comment>
<feature type="transmembrane region" description="Helical" evidence="7">
    <location>
        <begin position="69"/>
        <end position="87"/>
    </location>
</feature>
<dbReference type="PANTHER" id="PTHR42810:SF2">
    <property type="entry name" value="PURINE PERMEASE C1399.01C-RELATED"/>
    <property type="match status" value="1"/>
</dbReference>
<evidence type="ECO:0000256" key="3">
    <source>
        <dbReference type="ARBA" id="ARBA00022448"/>
    </source>
</evidence>
<evidence type="ECO:0000256" key="2">
    <source>
        <dbReference type="ARBA" id="ARBA00008821"/>
    </source>
</evidence>
<dbReference type="PROSITE" id="PS01116">
    <property type="entry name" value="XANTH_URACIL_PERMASE"/>
    <property type="match status" value="1"/>
</dbReference>
<organism evidence="8 9">
    <name type="scientific">Lentibacillus salicampi</name>
    <dbReference type="NCBI Taxonomy" id="175306"/>
    <lineage>
        <taxon>Bacteria</taxon>
        <taxon>Bacillati</taxon>
        <taxon>Bacillota</taxon>
        <taxon>Bacilli</taxon>
        <taxon>Bacillales</taxon>
        <taxon>Bacillaceae</taxon>
        <taxon>Lentibacillus</taxon>
    </lineage>
</organism>
<feature type="transmembrane region" description="Helical" evidence="7">
    <location>
        <begin position="417"/>
        <end position="436"/>
    </location>
</feature>
<accession>A0A4Y9AHZ4</accession>
<dbReference type="InterPro" id="IPR006042">
    <property type="entry name" value="Xan_ur_permease"/>
</dbReference>
<name>A0A4Y9AHZ4_9BACI</name>
<sequence>MNKQEMVMDVQEAPKLQKWIMLSLQHLFAMFGSTILVPFLTGLSPAVALISSGLGTIAYLLITKGKIPAYLGSSFAFIAPIIGASTAGGPAGAMIGTFLAGVVYAVVALFIRFLGLNWLMRILPPIVVGPVIIVIGLGLASTAIDMAMYVPGLDENVYSGTHFSVALFTLGITIIASIFFRGFLGLIPILIGIVSGYTFALFQGVVDTAAIKAEWLAITSAGSIGEFFTAVFKSPDFIVPFVDYAPFDIISGEIVLLMAPVALVTIAEHIGDQMVLSKVVGRNFIKKPGLHRSIMGDGAATVIASFLGGPPNTTYGENIGVLSITRVFSVFVIGGAAVFAVCFGFVGIITATISSIPSAVMGGVSILLFGIIASNGLRMLIDNQVDLSDKRNLVISSVILVIGVGGAFIQLSDNLQIAGMALSAIIGVLLNLILPGKESGYGNGMMFADSELKQNKKQDSAA</sequence>
<feature type="transmembrane region" description="Helical" evidence="7">
    <location>
        <begin position="20"/>
        <end position="40"/>
    </location>
</feature>
<feature type="transmembrane region" description="Helical" evidence="7">
    <location>
        <begin position="187"/>
        <end position="206"/>
    </location>
</feature>
<keyword evidence="3" id="KW-0813">Transport</keyword>
<dbReference type="RefSeq" id="WP_135108225.1">
    <property type="nucleotide sequence ID" value="NZ_SRHY01000001.1"/>
</dbReference>
<dbReference type="EMBL" id="SRHY01000001">
    <property type="protein sequence ID" value="TFJ94580.1"/>
    <property type="molecule type" value="Genomic_DNA"/>
</dbReference>